<keyword evidence="4" id="KW-1185">Reference proteome</keyword>
<feature type="transmembrane region" description="Helical" evidence="2">
    <location>
        <begin position="65"/>
        <end position="90"/>
    </location>
</feature>
<reference evidence="3" key="1">
    <citation type="submission" date="2015-06" db="EMBL/GenBank/DDBJ databases">
        <authorList>
            <person name="Nguyen H."/>
        </authorList>
    </citation>
    <scope>NUCLEOTIDE SEQUENCE</scope>
    <source>
        <strain evidence="3">DAOM 180753</strain>
    </source>
</reference>
<evidence type="ECO:0000256" key="1">
    <source>
        <dbReference type="SAM" id="MobiDB-lite"/>
    </source>
</evidence>
<organism evidence="3 4">
    <name type="scientific">Penicillium thymicola</name>
    <dbReference type="NCBI Taxonomy" id="293382"/>
    <lineage>
        <taxon>Eukaryota</taxon>
        <taxon>Fungi</taxon>
        <taxon>Dikarya</taxon>
        <taxon>Ascomycota</taxon>
        <taxon>Pezizomycotina</taxon>
        <taxon>Eurotiomycetes</taxon>
        <taxon>Eurotiomycetidae</taxon>
        <taxon>Eurotiales</taxon>
        <taxon>Aspergillaceae</taxon>
        <taxon>Penicillium</taxon>
    </lineage>
</organism>
<sequence>MSRYSGTVSPIDEPPARVSQDHDRNIDAHNELERIQSLKESPLITADKDTEKASQSPDKSRTSDWYVWEALAVGLSAAILIALVVILTVYNEQREPRWRYMSLNSLISWLSTVSKGLILFSLNETLGQMKWIWFKQKSRPMADMQEFDTASRGPYGALLLIWRLRARHFATLGCLAVILALGFDPFTQNLIHHQQKMVIDPTQSVQVGNATTYSRSGSRSSNDLGVDPALKSNVYESFFNRDRQKPWAIPQYFCSSGNCTWDAIASLEARAMCANVTEHLEKSCRKTTENVDGEVTVCNISLPNSNISAHLMEVEEEMAGFYGFIAGGVKPEEALVYTNATMTPIQFITPRMVNISDIVNMEDDDLMLLDNIDMWEATECVIEPFVRSARPKVHDNVFTDETLGIWNDAIFIEGNHSFLPERRFYPPWGVDMGMQPNTPHIMSWVAQDAIDKFIYSILSGYLWFAGPLGGYNDTHNHIGYASKDILQALGEGDIVGCGMESSTRLSCSMHNIAAAISKTFRDSAYLDAGSDYRKADMAAGHAFSSTTCIVVHWQWIALPVLVWVLGAIMLVGSIWKTHLTRVPKWRNDPLPLLFLYEGRSEEGQWNENTPHSEVKELSVKLYESNRHMVLGHAP</sequence>
<evidence type="ECO:0000313" key="3">
    <source>
        <dbReference type="EMBL" id="KAJ9481925.1"/>
    </source>
</evidence>
<dbReference type="AlphaFoldDB" id="A0AAI9T7Z9"/>
<dbReference type="EMBL" id="LACB01000654">
    <property type="protein sequence ID" value="KAJ9481925.1"/>
    <property type="molecule type" value="Genomic_DNA"/>
</dbReference>
<comment type="caution">
    <text evidence="3">The sequence shown here is derived from an EMBL/GenBank/DDBJ whole genome shotgun (WGS) entry which is preliminary data.</text>
</comment>
<keyword evidence="2" id="KW-1133">Transmembrane helix</keyword>
<reference evidence="3" key="2">
    <citation type="journal article" date="2016" name="Fungal Biol.">
        <title>Ochratoxin A production by Penicillium thymicola.</title>
        <authorList>
            <person name="Nguyen H.D.T."/>
            <person name="McMullin D.R."/>
            <person name="Ponomareva E."/>
            <person name="Riley R."/>
            <person name="Pomraning K.R."/>
            <person name="Baker S.E."/>
            <person name="Seifert K.A."/>
        </authorList>
    </citation>
    <scope>NUCLEOTIDE SEQUENCE</scope>
    <source>
        <strain evidence="3">DAOM 180753</strain>
    </source>
</reference>
<protein>
    <submittedName>
        <fullName evidence="3">Uncharacterized protein</fullName>
    </submittedName>
</protein>
<feature type="transmembrane region" description="Helical" evidence="2">
    <location>
        <begin position="553"/>
        <end position="575"/>
    </location>
</feature>
<dbReference type="InterPro" id="IPR021514">
    <property type="entry name" value="DUF3176"/>
</dbReference>
<dbReference type="Pfam" id="PF11374">
    <property type="entry name" value="DUF3176"/>
    <property type="match status" value="1"/>
</dbReference>
<dbReference type="PANTHER" id="PTHR35394">
    <property type="entry name" value="DUF3176 DOMAIN-CONTAINING PROTEIN"/>
    <property type="match status" value="1"/>
</dbReference>
<dbReference type="Proteomes" id="UP001227192">
    <property type="component" value="Unassembled WGS sequence"/>
</dbReference>
<keyword evidence="2" id="KW-0472">Membrane</keyword>
<feature type="region of interest" description="Disordered" evidence="1">
    <location>
        <begin position="1"/>
        <end position="25"/>
    </location>
</feature>
<gene>
    <name evidence="3" type="ORF">VN97_g11534</name>
</gene>
<dbReference type="PANTHER" id="PTHR35394:SF5">
    <property type="entry name" value="DUF3176 DOMAIN-CONTAINING PROTEIN"/>
    <property type="match status" value="1"/>
</dbReference>
<proteinExistence type="predicted"/>
<accession>A0AAI9T7Z9</accession>
<keyword evidence="2" id="KW-0812">Transmembrane</keyword>
<evidence type="ECO:0000256" key="2">
    <source>
        <dbReference type="SAM" id="Phobius"/>
    </source>
</evidence>
<name>A0AAI9T7Z9_PENTH</name>
<evidence type="ECO:0000313" key="4">
    <source>
        <dbReference type="Proteomes" id="UP001227192"/>
    </source>
</evidence>